<dbReference type="InterPro" id="IPR014790">
    <property type="entry name" value="MutL_C"/>
</dbReference>
<dbReference type="InterPro" id="IPR042121">
    <property type="entry name" value="MutL_C_regsub"/>
</dbReference>
<feature type="signal peptide" evidence="2">
    <location>
        <begin position="1"/>
        <end position="33"/>
    </location>
</feature>
<feature type="compositionally biased region" description="Polar residues" evidence="1">
    <location>
        <begin position="843"/>
        <end position="859"/>
    </location>
</feature>
<feature type="compositionally biased region" description="Polar residues" evidence="1">
    <location>
        <begin position="976"/>
        <end position="987"/>
    </location>
</feature>
<dbReference type="SUPFAM" id="SSF53335">
    <property type="entry name" value="S-adenosyl-L-methionine-dependent methyltransferases"/>
    <property type="match status" value="1"/>
</dbReference>
<proteinExistence type="predicted"/>
<dbReference type="Pfam" id="PF08676">
    <property type="entry name" value="MutL_C"/>
    <property type="match status" value="1"/>
</dbReference>
<name>A0A813KAZ5_POLGL</name>
<dbReference type="SUPFAM" id="SSF118116">
    <property type="entry name" value="DNA mismatch repair protein MutL"/>
    <property type="match status" value="1"/>
</dbReference>
<feature type="compositionally biased region" description="Low complexity" evidence="1">
    <location>
        <begin position="999"/>
        <end position="1010"/>
    </location>
</feature>
<accession>A0A813KAZ5</accession>
<feature type="compositionally biased region" description="Low complexity" evidence="1">
    <location>
        <begin position="944"/>
        <end position="954"/>
    </location>
</feature>
<dbReference type="PANTHER" id="PTHR10073:SF47">
    <property type="entry name" value="DNA MISMATCH REPAIR PROTEIN MLH3"/>
    <property type="match status" value="1"/>
</dbReference>
<dbReference type="InterPro" id="IPR042120">
    <property type="entry name" value="MutL_C_dimsub"/>
</dbReference>
<dbReference type="GO" id="GO:0005524">
    <property type="term" value="F:ATP binding"/>
    <property type="evidence" value="ECO:0007669"/>
    <property type="project" value="InterPro"/>
</dbReference>
<evidence type="ECO:0000313" key="5">
    <source>
        <dbReference type="Proteomes" id="UP000626109"/>
    </source>
</evidence>
<dbReference type="GO" id="GO:0016887">
    <property type="term" value="F:ATP hydrolysis activity"/>
    <property type="evidence" value="ECO:0007669"/>
    <property type="project" value="InterPro"/>
</dbReference>
<feature type="region of interest" description="Disordered" evidence="1">
    <location>
        <begin position="604"/>
        <end position="637"/>
    </location>
</feature>
<protein>
    <recommendedName>
        <fullName evidence="3">MutL C-terminal dimerisation domain-containing protein</fullName>
    </recommendedName>
</protein>
<feature type="compositionally biased region" description="Low complexity" evidence="1">
    <location>
        <begin position="613"/>
        <end position="625"/>
    </location>
</feature>
<evidence type="ECO:0000256" key="2">
    <source>
        <dbReference type="SAM" id="SignalP"/>
    </source>
</evidence>
<organism evidence="4 5">
    <name type="scientific">Polarella glacialis</name>
    <name type="common">Dinoflagellate</name>
    <dbReference type="NCBI Taxonomy" id="89957"/>
    <lineage>
        <taxon>Eukaryota</taxon>
        <taxon>Sar</taxon>
        <taxon>Alveolata</taxon>
        <taxon>Dinophyceae</taxon>
        <taxon>Suessiales</taxon>
        <taxon>Suessiaceae</taxon>
        <taxon>Polarella</taxon>
    </lineage>
</organism>
<feature type="chain" id="PRO_5032432537" description="MutL C-terminal dimerisation domain-containing protein" evidence="2">
    <location>
        <begin position="34"/>
        <end position="1492"/>
    </location>
</feature>
<dbReference type="Gene3D" id="3.40.50.150">
    <property type="entry name" value="Vaccinia Virus protein VP39"/>
    <property type="match status" value="1"/>
</dbReference>
<feature type="region of interest" description="Disordered" evidence="1">
    <location>
        <begin position="837"/>
        <end position="900"/>
    </location>
</feature>
<dbReference type="Pfam" id="PF05050">
    <property type="entry name" value="Methyltransf_21"/>
    <property type="match status" value="1"/>
</dbReference>
<feature type="compositionally biased region" description="Low complexity" evidence="1">
    <location>
        <begin position="1093"/>
        <end position="1113"/>
    </location>
</feature>
<dbReference type="InterPro" id="IPR006342">
    <property type="entry name" value="FkbM_mtfrase"/>
</dbReference>
<dbReference type="InterPro" id="IPR038973">
    <property type="entry name" value="MutL/Mlh/Pms-like"/>
</dbReference>
<feature type="compositionally biased region" description="Basic residues" evidence="1">
    <location>
        <begin position="988"/>
        <end position="998"/>
    </location>
</feature>
<gene>
    <name evidence="4" type="ORF">PGLA2088_LOCUS30834</name>
</gene>
<evidence type="ECO:0000256" key="1">
    <source>
        <dbReference type="SAM" id="MobiDB-lite"/>
    </source>
</evidence>
<feature type="compositionally biased region" description="Polar residues" evidence="1">
    <location>
        <begin position="1059"/>
        <end position="1073"/>
    </location>
</feature>
<feature type="region of interest" description="Disordered" evidence="1">
    <location>
        <begin position="1414"/>
        <end position="1436"/>
    </location>
</feature>
<reference evidence="4" key="1">
    <citation type="submission" date="2021-02" db="EMBL/GenBank/DDBJ databases">
        <authorList>
            <person name="Dougan E. K."/>
            <person name="Rhodes N."/>
            <person name="Thang M."/>
            <person name="Chan C."/>
        </authorList>
    </citation>
    <scope>NUCLEOTIDE SEQUENCE</scope>
</reference>
<feature type="compositionally biased region" description="Low complexity" evidence="1">
    <location>
        <begin position="860"/>
        <end position="886"/>
    </location>
</feature>
<dbReference type="InterPro" id="IPR037198">
    <property type="entry name" value="MutL_C_sf"/>
</dbReference>
<evidence type="ECO:0000313" key="4">
    <source>
        <dbReference type="EMBL" id="CAE8698661.1"/>
    </source>
</evidence>
<feature type="domain" description="MutL C-terminal dimerisation" evidence="3">
    <location>
        <begin position="1202"/>
        <end position="1366"/>
    </location>
</feature>
<dbReference type="SMART" id="SM00853">
    <property type="entry name" value="MutL_C"/>
    <property type="match status" value="1"/>
</dbReference>
<feature type="region of interest" description="Disordered" evidence="1">
    <location>
        <begin position="925"/>
        <end position="1113"/>
    </location>
</feature>
<dbReference type="NCBIfam" id="TIGR01444">
    <property type="entry name" value="fkbM_fam"/>
    <property type="match status" value="1"/>
</dbReference>
<sequence>MFWGGSLLGCGSRWVFFATSVLLLLPVDTVAEGREQPLERWSCAGDEPRWHFLREAVRYVIWDGQAPLRTSLKRFTGLLPIWIKEQTGLDNEEQIATGAPCPTGEIFLMLMDYVFSNVERIRKDNSIDMNSFITILHALQVRLPSYTAVLTSSWPIFGVLMLAQRDLLRLGLGPPGPSEESSSDSDGSDGSTEGEGRNLDGSRGAGTRRPDLSPFAMALIPFSRICEAGQPLARALEAWLQIPTLDGGPPLPPLPLETRLAAWRLQQKLAAEPSLCAGDHAASAAARLVASGILPQVPWGGMSGNSYNSTGWKPAFLMLKTLLDRSLHSAGGWSRLIFSGWPLMAVLHRLQEAYTREAICGEVERNAYGLLSRASPESVWLCVRRGQGVVEERWRQQGEFPDCIKIAEAMRGPQYKNCLFADVGANLGSCSLMLARQGLEVLAVEPNPMTADLFRAAVLRNGLQDKITVVQAAVGRHSSSQAALHCPGGHSAICHVLPVSSQPPAADAPAGGGQEELVQVISLDDLLAAHGSKRPLCGVKIDVEGAEYEVLLGGQETLKKTKPILFLELHPHELRERGTSSEHVINKLTTELGYTEFIPLSEGTAPSCSGTRSNSASSPAASAGSRSDEGDGSGGLGGNGTHSGRCWGSAAQLMVPGFEGVADACACSNACYDRLRPKRNDDGSEALGCRCWDFEVASGRCNLYHTCGTSGRGQVDPNPGQGNEPPACPGWWSGEMNGILRISAEQCIQVDQGQLRSEGLFHVESRDVLDRGKLGTLVQPVTPVLTSTTPVTSPCDADVFSPIAVVPPPEEPVESATTAAPEAAAKMAAVVAPAAAEPDKATLTDTGTAACSSGSAEGKQQQPQQQANNNNSNNNHNNINNHNSSIATPQKRRPSCKPRTLVNGARAPLHAMRWSLVGSAARPSCTHMPVPVDSPNQKLDLQDKNNSNNHNNDNNNDKNKNKNSPARKSCRVLPRASSSAESKGQGRQQHRSRSRHNNNHNNSNNNNNNRDQPQGSRKRSRFVQGMGDDMAVEEGHGNRSGGTEELGESRPGRIRRAAVSTSDRCGSVPSSSVRAELISTTGRKGTDKKTKTSSRPQLQLQFQSELQSQQQQQCRKDQVPMQHPNEPYAFQQKQAPKRKMQVQSDELDVPGMATLQSTRSSMAMAPSVISQKASVACKLTGLLKLEASTVSLDRSDLSCFTPMAQVDCKFIVAYLASNCNGSHPGGFVMLVDQHAAAERVELERLQRQVLCEPAEPVAVTGGAATLTLATEEVRWLLRRRTFVERWGFRFTMESASTGQSSALSHTVTVTHVPEILGSRLTPSDLRTVLAEAESSPLAGTGTAPRAVLHILAFKACRRAIKFGQPLSSVQMMKLLRDLSTCEFPFQCAHGRPTLYPLASLSRLRCLAQGGTLSKTEAAERPSRLQSSPLKGDRQASLNAQSRFGSGSSRFVVSRHPAPLSNFLNENLMAPCTIELRKTSTAPELDVAISDAK</sequence>
<comment type="caution">
    <text evidence="4">The sequence shown here is derived from an EMBL/GenBank/DDBJ whole genome shotgun (WGS) entry which is preliminary data.</text>
</comment>
<dbReference type="PANTHER" id="PTHR10073">
    <property type="entry name" value="DNA MISMATCH REPAIR PROTEIN MLH, PMS, MUTL"/>
    <property type="match status" value="1"/>
</dbReference>
<evidence type="ECO:0000259" key="3">
    <source>
        <dbReference type="SMART" id="SM00853"/>
    </source>
</evidence>
<dbReference type="GO" id="GO:0140664">
    <property type="term" value="F:ATP-dependent DNA damage sensor activity"/>
    <property type="evidence" value="ECO:0007669"/>
    <property type="project" value="InterPro"/>
</dbReference>
<dbReference type="GO" id="GO:0032300">
    <property type="term" value="C:mismatch repair complex"/>
    <property type="evidence" value="ECO:0007669"/>
    <property type="project" value="InterPro"/>
</dbReference>
<dbReference type="GO" id="GO:0006298">
    <property type="term" value="P:mismatch repair"/>
    <property type="evidence" value="ECO:0007669"/>
    <property type="project" value="InterPro"/>
</dbReference>
<dbReference type="Gene3D" id="3.30.1540.20">
    <property type="entry name" value="MutL, C-terminal domain, dimerisation subdomain"/>
    <property type="match status" value="1"/>
</dbReference>
<keyword evidence="2" id="KW-0732">Signal</keyword>
<dbReference type="InterPro" id="IPR029063">
    <property type="entry name" value="SAM-dependent_MTases_sf"/>
</dbReference>
<dbReference type="EMBL" id="CAJNNW010029029">
    <property type="protein sequence ID" value="CAE8698661.1"/>
    <property type="molecule type" value="Genomic_DNA"/>
</dbReference>
<dbReference type="Proteomes" id="UP000626109">
    <property type="component" value="Unassembled WGS sequence"/>
</dbReference>
<dbReference type="Gene3D" id="3.30.1370.100">
    <property type="entry name" value="MutL, C-terminal domain, regulatory subdomain"/>
    <property type="match status" value="1"/>
</dbReference>
<feature type="region of interest" description="Disordered" evidence="1">
    <location>
        <begin position="171"/>
        <end position="210"/>
    </location>
</feature>